<dbReference type="GO" id="GO:0035556">
    <property type="term" value="P:intracellular signal transduction"/>
    <property type="evidence" value="ECO:0007669"/>
    <property type="project" value="InterPro"/>
</dbReference>
<feature type="compositionally biased region" description="Basic and acidic residues" evidence="3">
    <location>
        <begin position="1"/>
        <end position="23"/>
    </location>
</feature>
<evidence type="ECO:0000313" key="5">
    <source>
        <dbReference type="EMBL" id="AMK10364.1"/>
    </source>
</evidence>
<feature type="compositionally biased region" description="Basic and acidic residues" evidence="3">
    <location>
        <begin position="38"/>
        <end position="67"/>
    </location>
</feature>
<keyword evidence="2" id="KW-0808">Transferase</keyword>
<dbReference type="InterPro" id="IPR036968">
    <property type="entry name" value="Enolpyruvate_Tfrase_sf"/>
</dbReference>
<reference evidence="5 7" key="1">
    <citation type="journal article" date="2016" name="Front. Microbiol.">
        <title>Genome Sequence of the Piezophilic, Mesophilic Sulfate-Reducing Bacterium Desulfovibrio indicus J2T.</title>
        <authorList>
            <person name="Cao J."/>
            <person name="Maignien L."/>
            <person name="Shao Z."/>
            <person name="Alain K."/>
            <person name="Jebbar M."/>
        </authorList>
    </citation>
    <scope>NUCLEOTIDE SEQUENCE [LARGE SCALE GENOMIC DNA]</scope>
    <source>
        <strain evidence="5 7">J2</strain>
    </source>
</reference>
<dbReference type="AlphaFoldDB" id="A0A126QK57"/>
<dbReference type="RefSeq" id="WP_066800697.1">
    <property type="nucleotide sequence ID" value="NZ_CP014206.1"/>
</dbReference>
<dbReference type="InterPro" id="IPR001711">
    <property type="entry name" value="PLipase_C_Pinositol-sp_Y"/>
</dbReference>
<evidence type="ECO:0000256" key="2">
    <source>
        <dbReference type="ARBA" id="ARBA00022679"/>
    </source>
</evidence>
<dbReference type="InterPro" id="IPR001986">
    <property type="entry name" value="Enolpyruvate_Tfrase_dom"/>
</dbReference>
<dbReference type="PROSITE" id="PS50008">
    <property type="entry name" value="PIPLC_Y_DOMAIN"/>
    <property type="match status" value="1"/>
</dbReference>
<dbReference type="InterPro" id="IPR002701">
    <property type="entry name" value="CM_II_prokaryot"/>
</dbReference>
<dbReference type="GO" id="GO:0004106">
    <property type="term" value="F:chorismate mutase activity"/>
    <property type="evidence" value="ECO:0007669"/>
    <property type="project" value="UniProtKB-EC"/>
</dbReference>
<evidence type="ECO:0000313" key="8">
    <source>
        <dbReference type="Proteomes" id="UP000295506"/>
    </source>
</evidence>
<feature type="region of interest" description="Disordered" evidence="3">
    <location>
        <begin position="583"/>
        <end position="602"/>
    </location>
</feature>
<dbReference type="InterPro" id="IPR036979">
    <property type="entry name" value="CM_dom_sf"/>
</dbReference>
<evidence type="ECO:0000313" key="6">
    <source>
        <dbReference type="EMBL" id="TDT89248.1"/>
    </source>
</evidence>
<organism evidence="6 8">
    <name type="scientific">Pseudodesulfovibrio indicus</name>
    <dbReference type="NCBI Taxonomy" id="1716143"/>
    <lineage>
        <taxon>Bacteria</taxon>
        <taxon>Pseudomonadati</taxon>
        <taxon>Thermodesulfobacteriota</taxon>
        <taxon>Desulfovibrionia</taxon>
        <taxon>Desulfovibrionales</taxon>
        <taxon>Desulfovibrionaceae</taxon>
    </lineage>
</organism>
<name>A0A126QK57_9BACT</name>
<evidence type="ECO:0000256" key="3">
    <source>
        <dbReference type="SAM" id="MobiDB-lite"/>
    </source>
</evidence>
<dbReference type="GO" id="GO:0046417">
    <property type="term" value="P:chorismate metabolic process"/>
    <property type="evidence" value="ECO:0007669"/>
    <property type="project" value="InterPro"/>
</dbReference>
<dbReference type="EMBL" id="CP014206">
    <property type="protein sequence ID" value="AMK10364.1"/>
    <property type="molecule type" value="Genomic_DNA"/>
</dbReference>
<feature type="domain" description="PI-PLC Y-box" evidence="4">
    <location>
        <begin position="521"/>
        <end position="551"/>
    </location>
</feature>
<feature type="compositionally biased region" description="Basic and acidic residues" evidence="3">
    <location>
        <begin position="585"/>
        <end position="596"/>
    </location>
</feature>
<dbReference type="SUPFAM" id="SSF48600">
    <property type="entry name" value="Chorismate mutase II"/>
    <property type="match status" value="1"/>
</dbReference>
<dbReference type="Pfam" id="PF00275">
    <property type="entry name" value="EPSP_synthase"/>
    <property type="match status" value="1"/>
</dbReference>
<dbReference type="KEGG" id="dej:AWY79_04165"/>
<reference evidence="6 8" key="2">
    <citation type="submission" date="2019-03" db="EMBL/GenBank/DDBJ databases">
        <title>Genomic Encyclopedia of Type Strains, Phase IV (KMG-IV): sequencing the most valuable type-strain genomes for metagenomic binning, comparative biology and taxonomic classification.</title>
        <authorList>
            <person name="Goeker M."/>
        </authorList>
    </citation>
    <scope>NUCLEOTIDE SEQUENCE [LARGE SCALE GENOMIC DNA]</scope>
    <source>
        <strain evidence="6 8">DSM 101483</strain>
    </source>
</reference>
<dbReference type="OrthoDB" id="5469219at2"/>
<feature type="region of interest" description="Disordered" evidence="3">
    <location>
        <begin position="1"/>
        <end position="80"/>
    </location>
</feature>
<dbReference type="GO" id="GO:0016765">
    <property type="term" value="F:transferase activity, transferring alkyl or aryl (other than methyl) groups"/>
    <property type="evidence" value="ECO:0007669"/>
    <property type="project" value="InterPro"/>
</dbReference>
<evidence type="ECO:0000259" key="4">
    <source>
        <dbReference type="PROSITE" id="PS50008"/>
    </source>
</evidence>
<accession>A0A126QK57</accession>
<dbReference type="EMBL" id="SOBK01000004">
    <property type="protein sequence ID" value="TDT89248.1"/>
    <property type="molecule type" value="Genomic_DNA"/>
</dbReference>
<evidence type="ECO:0000256" key="1">
    <source>
        <dbReference type="ARBA" id="ARBA00012404"/>
    </source>
</evidence>
<dbReference type="Proteomes" id="UP000055611">
    <property type="component" value="Chromosome"/>
</dbReference>
<dbReference type="SUPFAM" id="SSF55205">
    <property type="entry name" value="EPT/RTPC-like"/>
    <property type="match status" value="1"/>
</dbReference>
<sequence>MIKIRKDDNGGPYPDQRREDGRPAARTTSPDNNAPARPVRDDRRGPRKFDKRGPKRGGRDFFGRRPEPTQVDFDAPDKSEKVAGHRFDDISDIDNQILGLLEKRAYLIRKEGAWRKSRQKSLVDPKLEKLLRGSFDQAAGRMGLDAKLSKQLFTLLNQFSLADIRKKFEGEGYKLAPRVEPVSAGITGPRSFRHTRMMLAMAASAGTPITLAPVTMNAPNKDLAKALKQVDAPINWDDDFIRNEGGKTLEFEGKMVFVGEDPFNFYMLLCLALGHAGRCKFTGKPGLQLLDASALNKVLPSLGARVVPMNPNNPGLPVRLECGGVMEESVTLPGGLDPDFAAALTLAAWSFPGGLTIGGLTRESRSRVAEAVAVLSECGIEAKLGKDSVTVPDGIPAIDPQPLLPLSVRLGSMLLALPVLSGGRINVDGAWPKSEQADAVLEQLRALGLRVDVATENLIATMEGELPESADITIGAYPDLMPLALALALKVGKARITGADNEVALELLDRLGASYEVDGDVVELKPGSRQWDGTWFSPDPVWSMGCALAAYAVPGIVLENHGEVTATWPEFWNFYNSLPTGKMKPKPEREKKDDTRRRIKIR</sequence>
<dbReference type="SMART" id="SM00830">
    <property type="entry name" value="CM_2"/>
    <property type="match status" value="1"/>
</dbReference>
<dbReference type="GO" id="GO:0004435">
    <property type="term" value="F:phosphatidylinositol-4,5-bisphosphate phospholipase C activity"/>
    <property type="evidence" value="ECO:0007669"/>
    <property type="project" value="InterPro"/>
</dbReference>
<dbReference type="InterPro" id="IPR036263">
    <property type="entry name" value="Chorismate_II_sf"/>
</dbReference>
<dbReference type="Gene3D" id="3.65.10.10">
    <property type="entry name" value="Enolpyruvate transferase domain"/>
    <property type="match status" value="2"/>
</dbReference>
<dbReference type="GO" id="GO:0006629">
    <property type="term" value="P:lipid metabolic process"/>
    <property type="evidence" value="ECO:0007669"/>
    <property type="project" value="InterPro"/>
</dbReference>
<dbReference type="Proteomes" id="UP000295506">
    <property type="component" value="Unassembled WGS sequence"/>
</dbReference>
<proteinExistence type="predicted"/>
<dbReference type="EC" id="5.4.99.5" evidence="1"/>
<dbReference type="InterPro" id="IPR013792">
    <property type="entry name" value="RNA3'P_cycl/enolpyr_Trfase_a/b"/>
</dbReference>
<dbReference type="Gene3D" id="1.20.59.10">
    <property type="entry name" value="Chorismate mutase"/>
    <property type="match status" value="1"/>
</dbReference>
<protein>
    <recommendedName>
        <fullName evidence="1">chorismate mutase</fullName>
        <ecNumber evidence="1">5.4.99.5</ecNumber>
    </recommendedName>
</protein>
<keyword evidence="7" id="KW-1185">Reference proteome</keyword>
<gene>
    <name evidence="5" type="ORF">AWY79_04165</name>
    <name evidence="6" type="ORF">EDC59_104241</name>
</gene>
<evidence type="ECO:0000313" key="7">
    <source>
        <dbReference type="Proteomes" id="UP000055611"/>
    </source>
</evidence>